<dbReference type="EMBL" id="JARBJD010000068">
    <property type="protein sequence ID" value="KAK2955320.1"/>
    <property type="molecule type" value="Genomic_DNA"/>
</dbReference>
<accession>A0ABQ9XV14</accession>
<evidence type="ECO:0000313" key="2">
    <source>
        <dbReference type="Proteomes" id="UP001281761"/>
    </source>
</evidence>
<evidence type="ECO:0000313" key="1">
    <source>
        <dbReference type="EMBL" id="KAK2955320.1"/>
    </source>
</evidence>
<name>A0ABQ9XV14_9EUKA</name>
<keyword evidence="2" id="KW-1185">Reference proteome</keyword>
<gene>
    <name evidence="1" type="ORF">BLNAU_9711</name>
</gene>
<proteinExistence type="predicted"/>
<sequence length="321" mass="37509">MCVDSKRLREFLLFVKQALTTFLTIIPNIDTLIASLPSESFPTTPHVSENDLQISDSLQTLRTLSEVFVSNGWGFFVEVTCKITDPAKSSFQTIILDDPSVPDLILNSIKFNHHNIRTQTLNAITNIIAEFPSMRENFMTVNLVGKIWFLAVIFRPIVDDKVTLFQQYRLIRVSVFEPAKQFITFIFNNSDNLVLDEEKKAQLEDTLCIMHNHIKNLELRSDEHEADFVSELVKWETRTMVELENEENLETLFDNIFNRTREWNRNKRERHKRRKVLLREEGWDDAIELRVVGIKADTNQEILEFSMEFAIEMAFNAVMFL</sequence>
<organism evidence="1 2">
    <name type="scientific">Blattamonas nauphoetae</name>
    <dbReference type="NCBI Taxonomy" id="2049346"/>
    <lineage>
        <taxon>Eukaryota</taxon>
        <taxon>Metamonada</taxon>
        <taxon>Preaxostyla</taxon>
        <taxon>Oxymonadida</taxon>
        <taxon>Blattamonas</taxon>
    </lineage>
</organism>
<dbReference type="Proteomes" id="UP001281761">
    <property type="component" value="Unassembled WGS sequence"/>
</dbReference>
<protein>
    <submittedName>
        <fullName evidence="1">Uncharacterized protein</fullName>
    </submittedName>
</protein>
<reference evidence="1 2" key="1">
    <citation type="journal article" date="2022" name="bioRxiv">
        <title>Genomics of Preaxostyla Flagellates Illuminates Evolutionary Transitions and the Path Towards Mitochondrial Loss.</title>
        <authorList>
            <person name="Novak L.V.F."/>
            <person name="Treitli S.C."/>
            <person name="Pyrih J."/>
            <person name="Halakuc P."/>
            <person name="Pipaliya S.V."/>
            <person name="Vacek V."/>
            <person name="Brzon O."/>
            <person name="Soukal P."/>
            <person name="Eme L."/>
            <person name="Dacks J.B."/>
            <person name="Karnkowska A."/>
            <person name="Elias M."/>
            <person name="Hampl V."/>
        </authorList>
    </citation>
    <scope>NUCLEOTIDE SEQUENCE [LARGE SCALE GENOMIC DNA]</scope>
    <source>
        <strain evidence="1">NAU3</strain>
        <tissue evidence="1">Gut</tissue>
    </source>
</reference>
<comment type="caution">
    <text evidence="1">The sequence shown here is derived from an EMBL/GenBank/DDBJ whole genome shotgun (WGS) entry which is preliminary data.</text>
</comment>